<sequence>MITSALQHRFSPAMSTTETHPADDHVSPQRAFDRIVWHTPRVCNGCFELVKEIEEATFNGGINDHDVQEHHRTTAATLEPDEQIHTSVDGVTTRPGQQRTSIARTTCRSCARVGCWADDETLSKVQALRLTAPLANRLEEANVEFDRYTLREFVRIAKGLDKYAGYDTEIFRCAVKMAMWRA</sequence>
<accession>L9UFU6</accession>
<evidence type="ECO:0000256" key="1">
    <source>
        <dbReference type="SAM" id="MobiDB-lite"/>
    </source>
</evidence>
<evidence type="ECO:0000313" key="3">
    <source>
        <dbReference type="Proteomes" id="UP000011543"/>
    </source>
</evidence>
<name>L9UFU6_NATMM</name>
<feature type="region of interest" description="Disordered" evidence="1">
    <location>
        <begin position="1"/>
        <end position="26"/>
    </location>
</feature>
<dbReference type="AlphaFoldDB" id="L9UFU6"/>
<proteinExistence type="predicted"/>
<comment type="caution">
    <text evidence="2">The sequence shown here is derived from an EMBL/GenBank/DDBJ whole genome shotgun (WGS) entry which is preliminary data.</text>
</comment>
<dbReference type="PATRIC" id="fig|547559.17.peg.4106"/>
<gene>
    <name evidence="2" type="ORF">C500_20803</name>
</gene>
<organism evidence="2 3">
    <name type="scientific">Natrialba magadii (strain ATCC 43099 / DSM 3394 / CCM 3739 / CIP 104546 / IAM 13178 / JCM 8861 / NBRC 102185 / NCIMB 2190 / MS3)</name>
    <name type="common">Natronobacterium magadii</name>
    <dbReference type="NCBI Taxonomy" id="547559"/>
    <lineage>
        <taxon>Archaea</taxon>
        <taxon>Methanobacteriati</taxon>
        <taxon>Methanobacteriota</taxon>
        <taxon>Stenosarchaea group</taxon>
        <taxon>Halobacteria</taxon>
        <taxon>Halobacteriales</taxon>
        <taxon>Natrialbaceae</taxon>
        <taxon>Natrialba</taxon>
    </lineage>
</organism>
<reference evidence="2 3" key="1">
    <citation type="journal article" date="2014" name="PLoS Genet.">
        <title>Phylogenetically driven sequencing of extremely halophilic archaea reveals strategies for static and dynamic osmo-response.</title>
        <authorList>
            <person name="Becker E.A."/>
            <person name="Seitzer P.M."/>
            <person name="Tritt A."/>
            <person name="Larsen D."/>
            <person name="Krusor M."/>
            <person name="Yao A.I."/>
            <person name="Wu D."/>
            <person name="Madern D."/>
            <person name="Eisen J.A."/>
            <person name="Darling A.E."/>
            <person name="Facciotti M.T."/>
        </authorList>
    </citation>
    <scope>NUCLEOTIDE SEQUENCE [LARGE SCALE GENOMIC DNA]</scope>
    <source>
        <strain evidence="3">ATCC 43099 / DSM 3394 / CCM 3739 / CIP 104546 / IAM 13178 / JCM 8861 / NBRC 102185 / NCIMB 2190 / MS3</strain>
    </source>
</reference>
<dbReference type="EMBL" id="AOHS01000064">
    <property type="protein sequence ID" value="ELY23078.1"/>
    <property type="molecule type" value="Genomic_DNA"/>
</dbReference>
<evidence type="ECO:0000313" key="2">
    <source>
        <dbReference type="EMBL" id="ELY23078.1"/>
    </source>
</evidence>
<protein>
    <submittedName>
        <fullName evidence="2">Uncharacterized protein</fullName>
    </submittedName>
</protein>
<dbReference type="Proteomes" id="UP000011543">
    <property type="component" value="Unassembled WGS sequence"/>
</dbReference>